<organism evidence="2 3">
    <name type="scientific">Planctobacterium marinum</name>
    <dbReference type="NCBI Taxonomy" id="1631968"/>
    <lineage>
        <taxon>Bacteria</taxon>
        <taxon>Pseudomonadati</taxon>
        <taxon>Pseudomonadota</taxon>
        <taxon>Gammaproteobacteria</taxon>
        <taxon>Alteromonadales</taxon>
        <taxon>Alteromonadaceae</taxon>
        <taxon>Planctobacterium</taxon>
    </lineage>
</organism>
<dbReference type="Proteomes" id="UP001333710">
    <property type="component" value="Chromosome"/>
</dbReference>
<evidence type="ECO:0000313" key="2">
    <source>
        <dbReference type="EMBL" id="BDX07785.1"/>
    </source>
</evidence>
<proteinExistence type="predicted"/>
<dbReference type="GO" id="GO:0003995">
    <property type="term" value="F:acyl-CoA dehydrogenase activity"/>
    <property type="evidence" value="ECO:0007669"/>
    <property type="project" value="InterPro"/>
</dbReference>
<keyword evidence="3" id="KW-1185">Reference proteome</keyword>
<dbReference type="Pfam" id="PF05893">
    <property type="entry name" value="LuxC"/>
    <property type="match status" value="1"/>
</dbReference>
<gene>
    <name evidence="2" type="ORF">MACH26_33060</name>
</gene>
<name>A0AA48I895_9ALTE</name>
<dbReference type="InterPro" id="IPR016161">
    <property type="entry name" value="Ald_DH/histidinol_DH"/>
</dbReference>
<accession>A0AA48I895</accession>
<reference evidence="2" key="1">
    <citation type="submission" date="2023-01" db="EMBL/GenBank/DDBJ databases">
        <title>Complete genome sequence of Planctobacterium marinum strain Dej080120_11.</title>
        <authorList>
            <person name="Ueki S."/>
            <person name="Maruyama F."/>
        </authorList>
    </citation>
    <scope>NUCLEOTIDE SEQUENCE</scope>
    <source>
        <strain evidence="2">Dej080120_11</strain>
    </source>
</reference>
<dbReference type="InterPro" id="IPR008670">
    <property type="entry name" value="CoA_reduct_LuxC"/>
</dbReference>
<dbReference type="EMBL" id="AP027272">
    <property type="protein sequence ID" value="BDX07785.1"/>
    <property type="molecule type" value="Genomic_DNA"/>
</dbReference>
<dbReference type="RefSeq" id="WP_338293883.1">
    <property type="nucleotide sequence ID" value="NZ_AP027272.1"/>
</dbReference>
<dbReference type="SUPFAM" id="SSF53720">
    <property type="entry name" value="ALDH-like"/>
    <property type="match status" value="1"/>
</dbReference>
<dbReference type="GO" id="GO:0008218">
    <property type="term" value="P:bioluminescence"/>
    <property type="evidence" value="ECO:0007669"/>
    <property type="project" value="InterPro"/>
</dbReference>
<evidence type="ECO:0000256" key="1">
    <source>
        <dbReference type="ARBA" id="ARBA00022857"/>
    </source>
</evidence>
<dbReference type="AlphaFoldDB" id="A0AA48I895"/>
<sequence>MEPFAKETREFIDALSNTLLAEQIFKPHSELTTLGFWLRASNIKRLRQQYFAQDNVSSSLFLKPLGGVLHIAPSNVDTMFVYSWVCSLLVGNNNIVRVPSNITEAVQKLLSLISRLLQQPKFTSIAQRNLIATWTQQSNVSATLSLMVQARMIWGGNETVQNIRKMPTLPNCRDIAFADKFSVSVLKLAGKSQDEIDALAELLWRDISTFQQAACSSPRVLVFSDSPEQQKQHLYSRLMARANSLTNDASTSMNHLVARQLILSQHQDNYLHSDGPLSVVKIHKLHKDYIAWHPAQNFLYEYDVGDLTELFAWLPEQCQTVSHFGFSSDELQRAVAPYLGPSVDRLVPVGQALIFSSHWDGYDVLKQLSRIIELRV</sequence>
<evidence type="ECO:0000313" key="3">
    <source>
        <dbReference type="Proteomes" id="UP001333710"/>
    </source>
</evidence>
<keyword evidence="1" id="KW-0521">NADP</keyword>
<dbReference type="KEGG" id="pmaw:MACH26_33060"/>
<protein>
    <submittedName>
        <fullName evidence="2">Acyl-CoA reductase</fullName>
    </submittedName>
</protein>